<proteinExistence type="predicted"/>
<dbReference type="EMBL" id="JARAKH010000038">
    <property type="protein sequence ID" value="KAK8383337.1"/>
    <property type="molecule type" value="Genomic_DNA"/>
</dbReference>
<dbReference type="Proteomes" id="UP001487740">
    <property type="component" value="Unassembled WGS sequence"/>
</dbReference>
<evidence type="ECO:0000313" key="5">
    <source>
        <dbReference type="Proteomes" id="UP001487740"/>
    </source>
</evidence>
<evidence type="ECO:0000256" key="1">
    <source>
        <dbReference type="PROSITE-ProRule" id="PRU00497"/>
    </source>
</evidence>
<evidence type="ECO:0000313" key="4">
    <source>
        <dbReference type="EMBL" id="KAK8383337.1"/>
    </source>
</evidence>
<keyword evidence="3" id="KW-0732">Signal</keyword>
<name>A0AAW0T7W6_SCYPA</name>
<dbReference type="GO" id="GO:0042302">
    <property type="term" value="F:structural constituent of cuticle"/>
    <property type="evidence" value="ECO:0007669"/>
    <property type="project" value="UniProtKB-UniRule"/>
</dbReference>
<organism evidence="4 5">
    <name type="scientific">Scylla paramamosain</name>
    <name type="common">Mud crab</name>
    <dbReference type="NCBI Taxonomy" id="85552"/>
    <lineage>
        <taxon>Eukaryota</taxon>
        <taxon>Metazoa</taxon>
        <taxon>Ecdysozoa</taxon>
        <taxon>Arthropoda</taxon>
        <taxon>Crustacea</taxon>
        <taxon>Multicrustacea</taxon>
        <taxon>Malacostraca</taxon>
        <taxon>Eumalacostraca</taxon>
        <taxon>Eucarida</taxon>
        <taxon>Decapoda</taxon>
        <taxon>Pleocyemata</taxon>
        <taxon>Brachyura</taxon>
        <taxon>Eubrachyura</taxon>
        <taxon>Portunoidea</taxon>
        <taxon>Portunidae</taxon>
        <taxon>Portuninae</taxon>
        <taxon>Scylla</taxon>
    </lineage>
</organism>
<keyword evidence="1" id="KW-0193">Cuticle</keyword>
<feature type="region of interest" description="Disordered" evidence="2">
    <location>
        <begin position="80"/>
        <end position="106"/>
    </location>
</feature>
<reference evidence="4 5" key="1">
    <citation type="submission" date="2023-03" db="EMBL/GenBank/DDBJ databases">
        <title>High-quality genome of Scylla paramamosain provides insights in environmental adaptation.</title>
        <authorList>
            <person name="Zhang L."/>
        </authorList>
    </citation>
    <scope>NUCLEOTIDE SEQUENCE [LARGE SCALE GENOMIC DNA]</scope>
    <source>
        <strain evidence="4">LZ_2023a</strain>
        <tissue evidence="4">Muscle</tissue>
    </source>
</reference>
<evidence type="ECO:0000256" key="2">
    <source>
        <dbReference type="SAM" id="MobiDB-lite"/>
    </source>
</evidence>
<sequence length="106" mass="11771">MKCTAILLLALAAVAFARPDSIFDFSDEDMHLDMDIDEANTYTGSYSWKSPEGKEFFVKYIADRNGYRIVDSNAVPITANGVRADGTQGSFSSEENDSFDDSHDRD</sequence>
<keyword evidence="5" id="KW-1185">Reference proteome</keyword>
<accession>A0AAW0T7W6</accession>
<dbReference type="PROSITE" id="PS51155">
    <property type="entry name" value="CHIT_BIND_RR_2"/>
    <property type="match status" value="1"/>
</dbReference>
<feature type="chain" id="PRO_5043956948" evidence="3">
    <location>
        <begin position="18"/>
        <end position="106"/>
    </location>
</feature>
<protein>
    <submittedName>
        <fullName evidence="4">Uncharacterized protein</fullName>
    </submittedName>
</protein>
<gene>
    <name evidence="4" type="ORF">O3P69_011660</name>
</gene>
<feature type="signal peptide" evidence="3">
    <location>
        <begin position="1"/>
        <end position="17"/>
    </location>
</feature>
<comment type="caution">
    <text evidence="4">The sequence shown here is derived from an EMBL/GenBank/DDBJ whole genome shotgun (WGS) entry which is preliminary data.</text>
</comment>
<dbReference type="Pfam" id="PF00379">
    <property type="entry name" value="Chitin_bind_4"/>
    <property type="match status" value="1"/>
</dbReference>
<dbReference type="InterPro" id="IPR000618">
    <property type="entry name" value="Insect_cuticle"/>
</dbReference>
<dbReference type="AlphaFoldDB" id="A0AAW0T7W6"/>
<evidence type="ECO:0000256" key="3">
    <source>
        <dbReference type="SAM" id="SignalP"/>
    </source>
</evidence>